<feature type="domain" description="Polymerase/histidinol phosphatase N-terminal" evidence="1">
    <location>
        <begin position="2"/>
        <end position="75"/>
    </location>
</feature>
<organism evidence="2 3">
    <name type="scientific">Pseudodesulfovibrio portus</name>
    <dbReference type="NCBI Taxonomy" id="231439"/>
    <lineage>
        <taxon>Bacteria</taxon>
        <taxon>Pseudomonadati</taxon>
        <taxon>Thermodesulfobacteriota</taxon>
        <taxon>Desulfovibrionia</taxon>
        <taxon>Desulfovibrionales</taxon>
        <taxon>Desulfovibrionaceae</taxon>
    </lineage>
</organism>
<dbReference type="InterPro" id="IPR050243">
    <property type="entry name" value="PHP_phosphatase"/>
</dbReference>
<dbReference type="PANTHER" id="PTHR36928">
    <property type="entry name" value="PHOSPHATASE YCDX-RELATED"/>
    <property type="match status" value="1"/>
</dbReference>
<evidence type="ECO:0000313" key="3">
    <source>
        <dbReference type="Proteomes" id="UP001061361"/>
    </source>
</evidence>
<dbReference type="InterPro" id="IPR003141">
    <property type="entry name" value="Pol/His_phosphatase_N"/>
</dbReference>
<evidence type="ECO:0000313" key="2">
    <source>
        <dbReference type="EMBL" id="BDQ32820.1"/>
    </source>
</evidence>
<gene>
    <name evidence="2" type="ORF">JCM14722_03620</name>
</gene>
<dbReference type="InterPro" id="IPR016195">
    <property type="entry name" value="Pol/histidinol_Pase-like"/>
</dbReference>
<dbReference type="SUPFAM" id="SSF89550">
    <property type="entry name" value="PHP domain-like"/>
    <property type="match status" value="1"/>
</dbReference>
<accession>A0ABM8AN63</accession>
<keyword evidence="3" id="KW-1185">Reference proteome</keyword>
<proteinExistence type="predicted"/>
<evidence type="ECO:0000259" key="1">
    <source>
        <dbReference type="SMART" id="SM00481"/>
    </source>
</evidence>
<dbReference type="InterPro" id="IPR004013">
    <property type="entry name" value="PHP_dom"/>
</dbReference>
<dbReference type="PANTHER" id="PTHR36928:SF1">
    <property type="entry name" value="PHOSPHATASE YCDX-RELATED"/>
    <property type="match status" value="1"/>
</dbReference>
<dbReference type="SMART" id="SM00481">
    <property type="entry name" value="POLIIIAc"/>
    <property type="match status" value="1"/>
</dbReference>
<dbReference type="EMBL" id="AP026708">
    <property type="protein sequence ID" value="BDQ32820.1"/>
    <property type="molecule type" value="Genomic_DNA"/>
</dbReference>
<dbReference type="Gene3D" id="3.20.20.140">
    <property type="entry name" value="Metal-dependent hydrolases"/>
    <property type="match status" value="1"/>
</dbReference>
<dbReference type="NCBIfam" id="NF004981">
    <property type="entry name" value="PRK06361.1"/>
    <property type="match status" value="1"/>
</dbReference>
<dbReference type="Proteomes" id="UP001061361">
    <property type="component" value="Chromosome"/>
</dbReference>
<name>A0ABM8AN63_9BACT</name>
<dbReference type="CDD" id="cd07432">
    <property type="entry name" value="PHP_HisPPase"/>
    <property type="match status" value="1"/>
</dbReference>
<dbReference type="RefSeq" id="WP_264982882.1">
    <property type="nucleotide sequence ID" value="NZ_AP026708.1"/>
</dbReference>
<protein>
    <submittedName>
        <fullName evidence="2">PHP domain-containing protein</fullName>
    </submittedName>
</protein>
<reference evidence="2" key="1">
    <citation type="submission" date="2022-08" db="EMBL/GenBank/DDBJ databases">
        <title>Genome Sequence of the sulphate-reducing bacterium, Pseudodesulfovibrio portus JCM14722.</title>
        <authorList>
            <person name="Kondo R."/>
            <person name="Kataoka T."/>
        </authorList>
    </citation>
    <scope>NUCLEOTIDE SEQUENCE</scope>
    <source>
        <strain evidence="2">JCM 14722</strain>
    </source>
</reference>
<sequence>MIDLHTHTIFSDGVLIPAELARRAEVIGYKALCMTDHADEATLYHILENVRRFVDKHGHFFDLTLMAGVELTHVPPALIGEMTEAARKAGAQIVVVHGETPVEPVAPGTNLAAIEAGVDVLAHPGMITDEEVKLAVEKGVAIEITTRRGHSLTNGHVAAMARKHGARLVINNDAHAPGDLVSRELREKVGLGAGLTKEEYRRTEANAWEIVQRCMK</sequence>
<dbReference type="Pfam" id="PF02811">
    <property type="entry name" value="PHP"/>
    <property type="match status" value="1"/>
</dbReference>